<protein>
    <submittedName>
        <fullName evidence="6">CvpA family protein</fullName>
    </submittedName>
</protein>
<name>A0A6M4AWZ4_9SPHN</name>
<dbReference type="Pfam" id="PF02674">
    <property type="entry name" value="Colicin_V"/>
    <property type="match status" value="1"/>
</dbReference>
<evidence type="ECO:0000256" key="3">
    <source>
        <dbReference type="ARBA" id="ARBA00022989"/>
    </source>
</evidence>
<comment type="subcellular location">
    <subcellularLocation>
        <location evidence="1">Membrane</location>
        <topology evidence="1">Multi-pass membrane protein</topology>
    </subcellularLocation>
</comment>
<evidence type="ECO:0000313" key="7">
    <source>
        <dbReference type="Proteomes" id="UP000503018"/>
    </source>
</evidence>
<proteinExistence type="predicted"/>
<dbReference type="AlphaFoldDB" id="A0A6M4AWZ4"/>
<feature type="transmembrane region" description="Helical" evidence="5">
    <location>
        <begin position="6"/>
        <end position="21"/>
    </location>
</feature>
<sequence length="181" mass="18825">MTALDIIILLALAGGAITGLMRGFVQEVLSLGALIVALFALRILHQPATEWLTPTIGTETGSSVLAFALIMGIIWGGGKFAAVQIGSRTRSSLIGPVDRLLGGGFGLLKALLIASALFMLVNLAYDLVFGASSERPGWMSEGRTYPLMRATSALLSDVAAERIRDRADPPPAAPLPDAPGG</sequence>
<dbReference type="PANTHER" id="PTHR36926">
    <property type="entry name" value="COLICIN V PRODUCTION PROTEIN"/>
    <property type="match status" value="1"/>
</dbReference>
<feature type="transmembrane region" description="Helical" evidence="5">
    <location>
        <begin position="64"/>
        <end position="85"/>
    </location>
</feature>
<keyword evidence="2 5" id="KW-0812">Transmembrane</keyword>
<dbReference type="PANTHER" id="PTHR36926:SF1">
    <property type="entry name" value="COLICIN V PRODUCTION PROTEIN"/>
    <property type="match status" value="1"/>
</dbReference>
<evidence type="ECO:0000256" key="4">
    <source>
        <dbReference type="ARBA" id="ARBA00023136"/>
    </source>
</evidence>
<evidence type="ECO:0000256" key="2">
    <source>
        <dbReference type="ARBA" id="ARBA00022692"/>
    </source>
</evidence>
<reference evidence="6 7" key="1">
    <citation type="submission" date="2020-01" db="EMBL/GenBank/DDBJ databases">
        <title>Sphingomonas sp. strain CSW-10.</title>
        <authorList>
            <person name="Chen W.-M."/>
        </authorList>
    </citation>
    <scope>NUCLEOTIDE SEQUENCE [LARGE SCALE GENOMIC DNA]</scope>
    <source>
        <strain evidence="6 7">CSW-10</strain>
    </source>
</reference>
<accession>A0A6M4AWZ4</accession>
<dbReference type="KEGG" id="slan:GV829_08150"/>
<keyword evidence="7" id="KW-1185">Reference proteome</keyword>
<keyword evidence="4 5" id="KW-0472">Membrane</keyword>
<evidence type="ECO:0000256" key="5">
    <source>
        <dbReference type="SAM" id="Phobius"/>
    </source>
</evidence>
<dbReference type="GO" id="GO:0009403">
    <property type="term" value="P:toxin biosynthetic process"/>
    <property type="evidence" value="ECO:0007669"/>
    <property type="project" value="InterPro"/>
</dbReference>
<keyword evidence="3 5" id="KW-1133">Transmembrane helix</keyword>
<feature type="transmembrane region" description="Helical" evidence="5">
    <location>
        <begin position="28"/>
        <end position="44"/>
    </location>
</feature>
<organism evidence="6 7">
    <name type="scientific">Sphingomonas lacunae</name>
    <dbReference type="NCBI Taxonomy" id="2698828"/>
    <lineage>
        <taxon>Bacteria</taxon>
        <taxon>Pseudomonadati</taxon>
        <taxon>Pseudomonadota</taxon>
        <taxon>Alphaproteobacteria</taxon>
        <taxon>Sphingomonadales</taxon>
        <taxon>Sphingomonadaceae</taxon>
        <taxon>Sphingomonas</taxon>
    </lineage>
</organism>
<gene>
    <name evidence="6" type="ORF">GV829_08150</name>
</gene>
<dbReference type="GO" id="GO:0016020">
    <property type="term" value="C:membrane"/>
    <property type="evidence" value="ECO:0007669"/>
    <property type="project" value="UniProtKB-SubCell"/>
</dbReference>
<feature type="transmembrane region" description="Helical" evidence="5">
    <location>
        <begin position="106"/>
        <end position="125"/>
    </location>
</feature>
<dbReference type="EMBL" id="CP053015">
    <property type="protein sequence ID" value="QJQ33658.1"/>
    <property type="molecule type" value="Genomic_DNA"/>
</dbReference>
<dbReference type="Proteomes" id="UP000503018">
    <property type="component" value="Chromosome"/>
</dbReference>
<dbReference type="InterPro" id="IPR052719">
    <property type="entry name" value="CvpA-like"/>
</dbReference>
<dbReference type="InterPro" id="IPR003825">
    <property type="entry name" value="Colicin-V_CvpA"/>
</dbReference>
<evidence type="ECO:0000256" key="1">
    <source>
        <dbReference type="ARBA" id="ARBA00004141"/>
    </source>
</evidence>
<evidence type="ECO:0000313" key="6">
    <source>
        <dbReference type="EMBL" id="QJQ33658.1"/>
    </source>
</evidence>